<comment type="caution">
    <text evidence="3">The sequence shown here is derived from an EMBL/GenBank/DDBJ whole genome shotgun (WGS) entry which is preliminary data.</text>
</comment>
<organism evidence="3 4">
    <name type="scientific">Rhynocoris fuscipes</name>
    <dbReference type="NCBI Taxonomy" id="488301"/>
    <lineage>
        <taxon>Eukaryota</taxon>
        <taxon>Metazoa</taxon>
        <taxon>Ecdysozoa</taxon>
        <taxon>Arthropoda</taxon>
        <taxon>Hexapoda</taxon>
        <taxon>Insecta</taxon>
        <taxon>Pterygota</taxon>
        <taxon>Neoptera</taxon>
        <taxon>Paraneoptera</taxon>
        <taxon>Hemiptera</taxon>
        <taxon>Heteroptera</taxon>
        <taxon>Panheteroptera</taxon>
        <taxon>Cimicomorpha</taxon>
        <taxon>Reduviidae</taxon>
        <taxon>Harpactorinae</taxon>
        <taxon>Harpactorini</taxon>
        <taxon>Rhynocoris</taxon>
    </lineage>
</organism>
<feature type="signal peptide" evidence="2">
    <location>
        <begin position="1"/>
        <end position="21"/>
    </location>
</feature>
<evidence type="ECO:0000256" key="1">
    <source>
        <dbReference type="SAM" id="Phobius"/>
    </source>
</evidence>
<name>A0AAW1CU76_9HEMI</name>
<sequence>MLISANYLLFVINCMIVFTSADDSNNSTKVTPLEVKKMLEEKCSKEYSLTCMKLDLAAYVPLLSNHRTYRLLPGLIIESGGYKSKIVGSRLPVEAVEPALDMYLVHGLDSFMDSISLKIKVMDRKIVDKVKDIGFKVFNATSVTSLKEDDQQEARGRKKKLNHALLVGGMVSAGTLLALTMSAISAMAGKALLASILSLALTLMNRNGGGGGGAQGGGGGGGKTTYEIITHSVPHHEHDYNRHTWSAEPATAQEAYQYVKAINPLPHQIHVS</sequence>
<dbReference type="PANTHER" id="PTHR21879:SF9">
    <property type="entry name" value="OSIRIS 16"/>
    <property type="match status" value="1"/>
</dbReference>
<keyword evidence="2" id="KW-0732">Signal</keyword>
<dbReference type="InterPro" id="IPR012464">
    <property type="entry name" value="DUF1676"/>
</dbReference>
<dbReference type="Pfam" id="PF07898">
    <property type="entry name" value="DUF1676"/>
    <property type="match status" value="1"/>
</dbReference>
<accession>A0AAW1CU76</accession>
<dbReference type="EMBL" id="JAPXFL010000009">
    <property type="protein sequence ID" value="KAK9502021.1"/>
    <property type="molecule type" value="Genomic_DNA"/>
</dbReference>
<evidence type="ECO:0000313" key="4">
    <source>
        <dbReference type="Proteomes" id="UP001461498"/>
    </source>
</evidence>
<feature type="chain" id="PRO_5043766105" evidence="2">
    <location>
        <begin position="22"/>
        <end position="272"/>
    </location>
</feature>
<keyword evidence="1" id="KW-1133">Transmembrane helix</keyword>
<feature type="transmembrane region" description="Helical" evidence="1">
    <location>
        <begin position="161"/>
        <end position="181"/>
    </location>
</feature>
<evidence type="ECO:0000313" key="3">
    <source>
        <dbReference type="EMBL" id="KAK9502021.1"/>
    </source>
</evidence>
<gene>
    <name evidence="3" type="ORF">O3M35_012631</name>
</gene>
<keyword evidence="4" id="KW-1185">Reference proteome</keyword>
<dbReference type="PANTHER" id="PTHR21879">
    <property type="entry name" value="FI03362P-RELATED-RELATED"/>
    <property type="match status" value="1"/>
</dbReference>
<proteinExistence type="predicted"/>
<keyword evidence="1" id="KW-0472">Membrane</keyword>
<evidence type="ECO:0000256" key="2">
    <source>
        <dbReference type="SAM" id="SignalP"/>
    </source>
</evidence>
<keyword evidence="1" id="KW-0812">Transmembrane</keyword>
<dbReference type="AlphaFoldDB" id="A0AAW1CU76"/>
<protein>
    <submittedName>
        <fullName evidence="3">Uncharacterized protein</fullName>
    </submittedName>
</protein>
<dbReference type="GO" id="GO:0016020">
    <property type="term" value="C:membrane"/>
    <property type="evidence" value="ECO:0007669"/>
    <property type="project" value="TreeGrafter"/>
</dbReference>
<reference evidence="3 4" key="1">
    <citation type="submission" date="2022-12" db="EMBL/GenBank/DDBJ databases">
        <title>Chromosome-level genome assembly of true bugs.</title>
        <authorList>
            <person name="Ma L."/>
            <person name="Li H."/>
        </authorList>
    </citation>
    <scope>NUCLEOTIDE SEQUENCE [LARGE SCALE GENOMIC DNA]</scope>
    <source>
        <strain evidence="3">Lab_2022b</strain>
    </source>
</reference>
<dbReference type="Proteomes" id="UP001461498">
    <property type="component" value="Unassembled WGS sequence"/>
</dbReference>